<evidence type="ECO:0000313" key="1">
    <source>
        <dbReference type="EMBL" id="ACE82955.1"/>
    </source>
</evidence>
<name>B3PD77_CELJU</name>
<dbReference type="KEGG" id="cja:CJA_3035"/>
<dbReference type="Proteomes" id="UP000001036">
    <property type="component" value="Chromosome"/>
</dbReference>
<keyword evidence="2" id="KW-1185">Reference proteome</keyword>
<dbReference type="EMBL" id="CP000934">
    <property type="protein sequence ID" value="ACE82955.1"/>
    <property type="molecule type" value="Genomic_DNA"/>
</dbReference>
<dbReference type="AlphaFoldDB" id="B3PD77"/>
<gene>
    <name evidence="1" type="ordered locus">CJA_3035</name>
</gene>
<sequence>MVNDAGIGFSLITFGYRSASSFNTEGASLNGVESSIP</sequence>
<proteinExistence type="predicted"/>
<organism evidence="1 2">
    <name type="scientific">Cellvibrio japonicus (strain Ueda107)</name>
    <name type="common">Pseudomonas fluorescens subsp. cellulosa</name>
    <dbReference type="NCBI Taxonomy" id="498211"/>
    <lineage>
        <taxon>Bacteria</taxon>
        <taxon>Pseudomonadati</taxon>
        <taxon>Pseudomonadota</taxon>
        <taxon>Gammaproteobacteria</taxon>
        <taxon>Cellvibrionales</taxon>
        <taxon>Cellvibrionaceae</taxon>
        <taxon>Cellvibrio</taxon>
    </lineage>
</organism>
<protein>
    <submittedName>
        <fullName evidence="1">Uncharacterized protein</fullName>
    </submittedName>
</protein>
<reference evidence="1 2" key="1">
    <citation type="journal article" date="2008" name="J. Bacteriol.">
        <title>Insights into plant cell wall degradation from the genome sequence of the soil bacterium Cellvibrio japonicus.</title>
        <authorList>
            <person name="Deboy R.T."/>
            <person name="Mongodin E.F."/>
            <person name="Fouts D.E."/>
            <person name="Tailford L.E."/>
            <person name="Khouri H."/>
            <person name="Emerson J.B."/>
            <person name="Mohamoud Y."/>
            <person name="Watkins K."/>
            <person name="Henrissat B."/>
            <person name="Gilbert H.J."/>
            <person name="Nelson K.E."/>
        </authorList>
    </citation>
    <scope>NUCLEOTIDE SEQUENCE [LARGE SCALE GENOMIC DNA]</scope>
    <source>
        <strain evidence="1 2">Ueda107</strain>
    </source>
</reference>
<evidence type="ECO:0000313" key="2">
    <source>
        <dbReference type="Proteomes" id="UP000001036"/>
    </source>
</evidence>
<accession>B3PD77</accession>
<dbReference type="HOGENOM" id="CLU_3341872_0_0_6"/>